<organism evidence="1 2">
    <name type="scientific">Paraburkholderia ribeironis</name>
    <dbReference type="NCBI Taxonomy" id="1247936"/>
    <lineage>
        <taxon>Bacteria</taxon>
        <taxon>Pseudomonadati</taxon>
        <taxon>Pseudomonadota</taxon>
        <taxon>Betaproteobacteria</taxon>
        <taxon>Burkholderiales</taxon>
        <taxon>Burkholderiaceae</taxon>
        <taxon>Paraburkholderia</taxon>
    </lineage>
</organism>
<proteinExistence type="predicted"/>
<sequence length="26" mass="3201">MCMRVRQTTLWKMLYHALFPSIDVYP</sequence>
<dbReference type="Proteomes" id="UP000187012">
    <property type="component" value="Unassembled WGS sequence"/>
</dbReference>
<keyword evidence="2" id="KW-1185">Reference proteome</keyword>
<dbReference type="EMBL" id="CYGX02000019">
    <property type="protein sequence ID" value="SIT39252.1"/>
    <property type="molecule type" value="Genomic_DNA"/>
</dbReference>
<evidence type="ECO:0000313" key="1">
    <source>
        <dbReference type="EMBL" id="SIT39252.1"/>
    </source>
</evidence>
<gene>
    <name evidence="1" type="ORF">BN2475_190149</name>
</gene>
<accession>A0A1N7RVV3</accession>
<reference evidence="1 2" key="1">
    <citation type="submission" date="2016-12" db="EMBL/GenBank/DDBJ databases">
        <authorList>
            <person name="Song W.-J."/>
            <person name="Kurnit D.M."/>
        </authorList>
    </citation>
    <scope>NUCLEOTIDE SEQUENCE [LARGE SCALE GENOMIC DNA]</scope>
    <source>
        <strain evidence="1 2">STM7296</strain>
    </source>
</reference>
<protein>
    <submittedName>
        <fullName evidence="1">Uncharacterized protein</fullName>
    </submittedName>
</protein>
<evidence type="ECO:0000313" key="2">
    <source>
        <dbReference type="Proteomes" id="UP000187012"/>
    </source>
</evidence>
<dbReference type="AlphaFoldDB" id="A0A1N7RVV3"/>
<dbReference type="STRING" id="1247936.BN2475_190149"/>
<name>A0A1N7RVV3_9BURK</name>